<dbReference type="PANTHER" id="PTHR41878">
    <property type="entry name" value="LEXA REPRESSOR-RELATED"/>
    <property type="match status" value="1"/>
</dbReference>
<name>A0ABQ4KLN8_9BACI</name>
<dbReference type="Pfam" id="PF22007">
    <property type="entry name" value="DUF6930"/>
    <property type="match status" value="1"/>
</dbReference>
<reference evidence="4 5" key="1">
    <citation type="submission" date="2021-03" db="EMBL/GenBank/DDBJ databases">
        <title>Antimicrobial resistance genes in bacteria isolated from Japanese honey, and their potential for conferring macrolide and lincosamide resistance in the American foulbrood pathogen Paenibacillus larvae.</title>
        <authorList>
            <person name="Okamoto M."/>
            <person name="Kumagai M."/>
            <person name="Kanamori H."/>
            <person name="Takamatsu D."/>
        </authorList>
    </citation>
    <scope>NUCLEOTIDE SEQUENCE [LARGE SCALE GENOMIC DNA]</scope>
    <source>
        <strain evidence="4 5">J8TS2</strain>
    </source>
</reference>
<dbReference type="RefSeq" id="WP_212966617.1">
    <property type="nucleotide sequence ID" value="NZ_BORB01000023.1"/>
</dbReference>
<accession>A0ABQ4KLN8</accession>
<dbReference type="Gene3D" id="3.10.290.30">
    <property type="entry name" value="MM3350-like"/>
    <property type="match status" value="1"/>
</dbReference>
<sequence>MIYQFKIQLLGFRPPIWRRLQVDSNMTFLDFHEILQIAFEWGDYHLHTYRMTKSNGKGVEPIEIGMMDEYGLFSPLYDEEETVLSDFFVKEKDRAVYTYDFGDDWNHEIVLEKVLASEKGMTYPNCVKAMREAPEEDSRGLYLDGVSPEETMNSQALTDYINEELSIWLLEEKNELEFDWSRLLMAAKDFNKLAPWNRLEGDDIFIITDPITKKQLFCSVLGNAHELYGLAVYIGKEGFESLLQLLNQGNESAFELSQKQRAVLVSFVNRDELEKADYELIKATTVSFRGKNQWPEFRSYQPGFFPWMIDHEEARFLLLALEQLPYLVEDIKEQKFSLDETGQGAWLARTPKENANGEIDWVTEYVTSSIFNWDVTSDEGHPSYLSELDVKRLSKYKQDQGSVEFDFFPVNMPIQELEGERPYFPNLSVAIDQESGMVLFQEMQAGGNRVEQCQRAFLKFLQNRNTVPNKILVSESIYEMLLPLKFLYASNLIESEELPGMAEFKQILEQMQN</sequence>
<keyword evidence="5" id="KW-1185">Reference proteome</keyword>
<evidence type="ECO:0000259" key="3">
    <source>
        <dbReference type="Pfam" id="PF23988"/>
    </source>
</evidence>
<evidence type="ECO:0000259" key="2">
    <source>
        <dbReference type="Pfam" id="PF22007"/>
    </source>
</evidence>
<dbReference type="InterPro" id="IPR054216">
    <property type="entry name" value="DUF6930"/>
</dbReference>
<dbReference type="Pfam" id="PF23988">
    <property type="entry name" value="DUF7309"/>
    <property type="match status" value="1"/>
</dbReference>
<evidence type="ECO:0000313" key="4">
    <source>
        <dbReference type="EMBL" id="GIN58396.1"/>
    </source>
</evidence>
<dbReference type="EMBL" id="BORB01000023">
    <property type="protein sequence ID" value="GIN58396.1"/>
    <property type="molecule type" value="Genomic_DNA"/>
</dbReference>
<evidence type="ECO:0000313" key="5">
    <source>
        <dbReference type="Proteomes" id="UP000679950"/>
    </source>
</evidence>
<dbReference type="Proteomes" id="UP000679950">
    <property type="component" value="Unassembled WGS sequence"/>
</dbReference>
<organism evidence="4 5">
    <name type="scientific">Lederbergia ruris</name>
    <dbReference type="NCBI Taxonomy" id="217495"/>
    <lineage>
        <taxon>Bacteria</taxon>
        <taxon>Bacillati</taxon>
        <taxon>Bacillota</taxon>
        <taxon>Bacilli</taxon>
        <taxon>Bacillales</taxon>
        <taxon>Bacillaceae</taxon>
        <taxon>Lederbergia</taxon>
    </lineage>
</organism>
<dbReference type="SUPFAM" id="SSF159941">
    <property type="entry name" value="MM3350-like"/>
    <property type="match status" value="1"/>
</dbReference>
<feature type="domain" description="DUF7309" evidence="3">
    <location>
        <begin position="180"/>
        <end position="349"/>
    </location>
</feature>
<dbReference type="InterPro" id="IPR055733">
    <property type="entry name" value="DUF7309"/>
</dbReference>
<evidence type="ECO:0000259" key="1">
    <source>
        <dbReference type="Pfam" id="PF07929"/>
    </source>
</evidence>
<dbReference type="InterPro" id="IPR012912">
    <property type="entry name" value="Plasmid_pRiA4b_Orf3-like"/>
</dbReference>
<comment type="caution">
    <text evidence="4">The sequence shown here is derived from an EMBL/GenBank/DDBJ whole genome shotgun (WGS) entry which is preliminary data.</text>
</comment>
<gene>
    <name evidence="4" type="ORF">J8TS2_27150</name>
</gene>
<proteinExistence type="predicted"/>
<dbReference type="InterPro" id="IPR024047">
    <property type="entry name" value="MM3350-like_sf"/>
</dbReference>
<dbReference type="Pfam" id="PF07929">
    <property type="entry name" value="PRiA4_ORF3"/>
    <property type="match status" value="1"/>
</dbReference>
<protein>
    <submittedName>
        <fullName evidence="4">Uncharacterized protein</fullName>
    </submittedName>
</protein>
<feature type="domain" description="Plasmid pRiA4b Orf3-like" evidence="1">
    <location>
        <begin position="2"/>
        <end position="141"/>
    </location>
</feature>
<feature type="domain" description="DUF6930" evidence="2">
    <location>
        <begin position="390"/>
        <end position="507"/>
    </location>
</feature>
<dbReference type="PANTHER" id="PTHR41878:SF1">
    <property type="entry name" value="TNPR PROTEIN"/>
    <property type="match status" value="1"/>
</dbReference>